<evidence type="ECO:0000313" key="4">
    <source>
        <dbReference type="Proteomes" id="UP000539052"/>
    </source>
</evidence>
<comment type="caution">
    <text evidence="3">The sequence shown here is derived from an EMBL/GenBank/DDBJ whole genome shotgun (WGS) entry which is preliminary data.</text>
</comment>
<feature type="domain" description="Dinitrogenase iron-molybdenum cofactor biosynthesis" evidence="2">
    <location>
        <begin position="9"/>
        <end position="96"/>
    </location>
</feature>
<evidence type="ECO:0000313" key="3">
    <source>
        <dbReference type="EMBL" id="NNJ31932.1"/>
    </source>
</evidence>
<organism evidence="3 4">
    <name type="scientific">Lacrimispora defluvii</name>
    <dbReference type="NCBI Taxonomy" id="2719233"/>
    <lineage>
        <taxon>Bacteria</taxon>
        <taxon>Bacillati</taxon>
        <taxon>Bacillota</taxon>
        <taxon>Clostridia</taxon>
        <taxon>Lachnospirales</taxon>
        <taxon>Lachnospiraceae</taxon>
        <taxon>Lacrimispora</taxon>
    </lineage>
</organism>
<feature type="region of interest" description="Disordered" evidence="1">
    <location>
        <begin position="111"/>
        <end position="131"/>
    </location>
</feature>
<proteinExistence type="predicted"/>
<evidence type="ECO:0000256" key="1">
    <source>
        <dbReference type="SAM" id="MobiDB-lite"/>
    </source>
</evidence>
<dbReference type="CDD" id="cd00851">
    <property type="entry name" value="MTH1175"/>
    <property type="match status" value="1"/>
</dbReference>
<dbReference type="PANTHER" id="PTHR42983">
    <property type="entry name" value="DINITROGENASE IRON-MOLYBDENUM COFACTOR PROTEIN-RELATED"/>
    <property type="match status" value="1"/>
</dbReference>
<evidence type="ECO:0000259" key="2">
    <source>
        <dbReference type="Pfam" id="PF02579"/>
    </source>
</evidence>
<dbReference type="RefSeq" id="WP_170823041.1">
    <property type="nucleotide sequence ID" value="NZ_JAAOXG010000041.1"/>
</dbReference>
<sequence>MKIAVTYDRGNVFQHFGQTTQFKIYEVEDKNVISQDIADTNGDGHGALAGFLTRLGVKTLICGGIGAGARNALSEAGIKLYPGVEGNADEAVNSLLSGSLQFDPDTLCSHHHEESEDHDCGHHHHGESCGH</sequence>
<gene>
    <name evidence="3" type="ORF">G9470_19365</name>
</gene>
<dbReference type="SUPFAM" id="SSF53146">
    <property type="entry name" value="Nitrogenase accessory factor-like"/>
    <property type="match status" value="1"/>
</dbReference>
<reference evidence="3 4" key="1">
    <citation type="submission" date="2020-03" db="EMBL/GenBank/DDBJ databases">
        <title>Genome Sequence of industrial isolate, B5A.</title>
        <authorList>
            <person name="Sharma S."/>
            <person name="Patil P.B."/>
            <person name="Korpole S."/>
        </authorList>
    </citation>
    <scope>NUCLEOTIDE SEQUENCE [LARGE SCALE GENOMIC DNA]</scope>
    <source>
        <strain evidence="3 4">PI-S10-B5A</strain>
    </source>
</reference>
<dbReference type="Pfam" id="PF02579">
    <property type="entry name" value="Nitro_FeMo-Co"/>
    <property type="match status" value="1"/>
</dbReference>
<keyword evidence="4" id="KW-1185">Reference proteome</keyword>
<dbReference type="EMBL" id="JAAOXG010000041">
    <property type="protein sequence ID" value="NNJ31932.1"/>
    <property type="molecule type" value="Genomic_DNA"/>
</dbReference>
<protein>
    <submittedName>
        <fullName evidence="3">Dinitrogenase iron-molybdenum cofactor biosynthesis protein</fullName>
    </submittedName>
</protein>
<dbReference type="InterPro" id="IPR036105">
    <property type="entry name" value="DiNase_FeMo-co_biosyn_sf"/>
</dbReference>
<dbReference type="InterPro" id="IPR033913">
    <property type="entry name" value="MTH1175_dom"/>
</dbReference>
<dbReference type="Proteomes" id="UP000539052">
    <property type="component" value="Unassembled WGS sequence"/>
</dbReference>
<name>A0ABX1VU32_9FIRM</name>
<accession>A0ABX1VU32</accession>
<dbReference type="InterPro" id="IPR003731">
    <property type="entry name" value="Di-Nase_FeMo-co_biosynth"/>
</dbReference>
<dbReference type="PANTHER" id="PTHR42983:SF1">
    <property type="entry name" value="IRON-MOLYBDENUM PROTEIN"/>
    <property type="match status" value="1"/>
</dbReference>
<dbReference type="Gene3D" id="3.30.420.130">
    <property type="entry name" value="Dinitrogenase iron-molybdenum cofactor biosynthesis domain"/>
    <property type="match status" value="1"/>
</dbReference>